<accession>A0AAW1VX54</accession>
<feature type="domain" description="START" evidence="6">
    <location>
        <begin position="8"/>
        <end position="244"/>
    </location>
</feature>
<keyword evidence="4" id="KW-0804">Transcription</keyword>
<evidence type="ECO:0000259" key="6">
    <source>
        <dbReference type="PROSITE" id="PS50848"/>
    </source>
</evidence>
<dbReference type="PROSITE" id="PS50848">
    <property type="entry name" value="START"/>
    <property type="match status" value="1"/>
</dbReference>
<evidence type="ECO:0000313" key="7">
    <source>
        <dbReference type="EMBL" id="KAK9911592.1"/>
    </source>
</evidence>
<dbReference type="EMBL" id="JBEDUW010000007">
    <property type="protein sequence ID" value="KAK9911592.1"/>
    <property type="molecule type" value="Genomic_DNA"/>
</dbReference>
<dbReference type="InterPro" id="IPR002913">
    <property type="entry name" value="START_lipid-bd_dom"/>
</dbReference>
<dbReference type="Pfam" id="PF25797">
    <property type="entry name" value="PDF2_C"/>
    <property type="match status" value="1"/>
</dbReference>
<keyword evidence="5" id="KW-0539">Nucleus</keyword>
<dbReference type="Pfam" id="PF01852">
    <property type="entry name" value="START"/>
    <property type="match status" value="1"/>
</dbReference>
<protein>
    <recommendedName>
        <fullName evidence="6">START domain-containing protein</fullName>
    </recommendedName>
</protein>
<evidence type="ECO:0000256" key="2">
    <source>
        <dbReference type="ARBA" id="ARBA00023125"/>
    </source>
</evidence>
<dbReference type="CDD" id="cd08875">
    <property type="entry name" value="START_ArGLABRA2_like"/>
    <property type="match status" value="1"/>
</dbReference>
<dbReference type="InterPro" id="IPR057993">
    <property type="entry name" value="HD-Zip_IV_C"/>
</dbReference>
<evidence type="ECO:0000313" key="8">
    <source>
        <dbReference type="Proteomes" id="UP001457282"/>
    </source>
</evidence>
<dbReference type="Proteomes" id="UP001457282">
    <property type="component" value="Unassembled WGS sequence"/>
</dbReference>
<organism evidence="7 8">
    <name type="scientific">Rubus argutus</name>
    <name type="common">Southern blackberry</name>
    <dbReference type="NCBI Taxonomy" id="59490"/>
    <lineage>
        <taxon>Eukaryota</taxon>
        <taxon>Viridiplantae</taxon>
        <taxon>Streptophyta</taxon>
        <taxon>Embryophyta</taxon>
        <taxon>Tracheophyta</taxon>
        <taxon>Spermatophyta</taxon>
        <taxon>Magnoliopsida</taxon>
        <taxon>eudicotyledons</taxon>
        <taxon>Gunneridae</taxon>
        <taxon>Pentapetalae</taxon>
        <taxon>rosids</taxon>
        <taxon>fabids</taxon>
        <taxon>Rosales</taxon>
        <taxon>Rosaceae</taxon>
        <taxon>Rosoideae</taxon>
        <taxon>Rosoideae incertae sedis</taxon>
        <taxon>Rubus</taxon>
    </lineage>
</organism>
<evidence type="ECO:0000256" key="3">
    <source>
        <dbReference type="ARBA" id="ARBA00023155"/>
    </source>
</evidence>
<dbReference type="SMART" id="SM00234">
    <property type="entry name" value="START"/>
    <property type="match status" value="1"/>
</dbReference>
<name>A0AAW1VX54_RUBAR</name>
<keyword evidence="3" id="KW-0371">Homeobox</keyword>
<dbReference type="InterPro" id="IPR042160">
    <property type="entry name" value="HD-Zip_IV"/>
</dbReference>
<dbReference type="PANTHER" id="PTHR45654:SF77">
    <property type="entry name" value="HOMEOBOX-LEUCINE ZIPPER PROTEIN MERISTEM L1"/>
    <property type="match status" value="1"/>
</dbReference>
<sequence>MREDFLHTKDGQNLVAKLVVAAMEELVMMAYEGAPLWIPATNDNPPNQPDILNKVEYLRIFPSDPNHTPKHLWPETSRDSAMVLMDPINIVKILMDTKQWSTVFGNIVSTARTLEVLSVGVDESFNEALHEMTVEFHLPSPLVPVREHHFIRYCCQYYENLWVVVDADLSGLFQDPTVKSYKRPSGCLIQALLDGYSKVTWVENAEVNDENIQNLYFPLNRSSTTFGAKRWVSTLEGHCQQLFSSMVTPHDQISLGVIYDDKGKKSLCSLARRMMLKFYSDVSASAANHWSTSLEFYESGEMQSMVRVNAVDPGIPMGTIFSVVSSLWWPTSPNEVFELLQNYQSRHQWDTLVMGEVVEEVMRVITSPNSGNYISLLQINGTNSGTAKRLIRQESYTNSIESYLVYTKINTLEMKAVLSEANPDCVTLLPSSFAIIPNEVVAKEARGSYGTSTDETLLIVAMQKVVHWGRNLKNFKKPLIETKRQIRAIIAGIKAATLK</sequence>
<comment type="caution">
    <text evidence="7">The sequence shown here is derived from an EMBL/GenBank/DDBJ whole genome shotgun (WGS) entry which is preliminary data.</text>
</comment>
<dbReference type="SUPFAM" id="SSF55961">
    <property type="entry name" value="Bet v1-like"/>
    <property type="match status" value="2"/>
</dbReference>
<evidence type="ECO:0000256" key="1">
    <source>
        <dbReference type="ARBA" id="ARBA00023015"/>
    </source>
</evidence>
<keyword evidence="8" id="KW-1185">Reference proteome</keyword>
<keyword evidence="2" id="KW-0238">DNA-binding</keyword>
<evidence type="ECO:0000256" key="5">
    <source>
        <dbReference type="ARBA" id="ARBA00023242"/>
    </source>
</evidence>
<proteinExistence type="predicted"/>
<dbReference type="GO" id="GO:0008289">
    <property type="term" value="F:lipid binding"/>
    <property type="evidence" value="ECO:0007669"/>
    <property type="project" value="InterPro"/>
</dbReference>
<evidence type="ECO:0000256" key="4">
    <source>
        <dbReference type="ARBA" id="ARBA00023163"/>
    </source>
</evidence>
<dbReference type="AlphaFoldDB" id="A0AAW1VX54"/>
<gene>
    <name evidence="7" type="ORF">M0R45_035488</name>
</gene>
<dbReference type="GO" id="GO:0003677">
    <property type="term" value="F:DNA binding"/>
    <property type="evidence" value="ECO:0007669"/>
    <property type="project" value="UniProtKB-KW"/>
</dbReference>
<keyword evidence="1" id="KW-0805">Transcription regulation</keyword>
<reference evidence="7 8" key="1">
    <citation type="journal article" date="2023" name="G3 (Bethesda)">
        <title>A chromosome-length genome assembly and annotation of blackberry (Rubus argutus, cv. 'Hillquist').</title>
        <authorList>
            <person name="Bruna T."/>
            <person name="Aryal R."/>
            <person name="Dudchenko O."/>
            <person name="Sargent D.J."/>
            <person name="Mead D."/>
            <person name="Buti M."/>
            <person name="Cavallini A."/>
            <person name="Hytonen T."/>
            <person name="Andres J."/>
            <person name="Pham M."/>
            <person name="Weisz D."/>
            <person name="Mascagni F."/>
            <person name="Usai G."/>
            <person name="Natali L."/>
            <person name="Bassil N."/>
            <person name="Fernandez G.E."/>
            <person name="Lomsadze A."/>
            <person name="Armour M."/>
            <person name="Olukolu B."/>
            <person name="Poorten T."/>
            <person name="Britton C."/>
            <person name="Davik J."/>
            <person name="Ashrafi H."/>
            <person name="Aiden E.L."/>
            <person name="Borodovsky M."/>
            <person name="Worthington M."/>
        </authorList>
    </citation>
    <scope>NUCLEOTIDE SEQUENCE [LARGE SCALE GENOMIC DNA]</scope>
    <source>
        <strain evidence="7">PI 553951</strain>
    </source>
</reference>
<dbReference type="PANTHER" id="PTHR45654">
    <property type="entry name" value="HOMEOBOX-LEUCINE ZIPPER PROTEIN MERISTEM L1"/>
    <property type="match status" value="1"/>
</dbReference>